<evidence type="ECO:0000256" key="1">
    <source>
        <dbReference type="SAM" id="Phobius"/>
    </source>
</evidence>
<keyword evidence="1" id="KW-0812">Transmembrane</keyword>
<reference evidence="2" key="2">
    <citation type="submission" date="2020-09" db="EMBL/GenBank/DDBJ databases">
        <authorList>
            <person name="Sun Q."/>
            <person name="Ohkuma M."/>
        </authorList>
    </citation>
    <scope>NUCLEOTIDE SEQUENCE</scope>
    <source>
        <strain evidence="2">JCM 17251</strain>
    </source>
</reference>
<organism evidence="2 3">
    <name type="scientific">Oceanobacillus indicireducens</name>
    <dbReference type="NCBI Taxonomy" id="1004261"/>
    <lineage>
        <taxon>Bacteria</taxon>
        <taxon>Bacillati</taxon>
        <taxon>Bacillota</taxon>
        <taxon>Bacilli</taxon>
        <taxon>Bacillales</taxon>
        <taxon>Bacillaceae</taxon>
        <taxon>Oceanobacillus</taxon>
    </lineage>
</organism>
<dbReference type="EMBL" id="BMOS01000008">
    <property type="protein sequence ID" value="GGN56060.1"/>
    <property type="molecule type" value="Genomic_DNA"/>
</dbReference>
<dbReference type="Pfam" id="PF22564">
    <property type="entry name" value="HAAS"/>
    <property type="match status" value="1"/>
</dbReference>
<protein>
    <submittedName>
        <fullName evidence="2">Membrane protein</fullName>
    </submittedName>
</protein>
<feature type="transmembrane region" description="Helical" evidence="1">
    <location>
        <begin position="81"/>
        <end position="102"/>
    </location>
</feature>
<proteinExistence type="predicted"/>
<keyword evidence="3" id="KW-1185">Reference proteome</keyword>
<reference evidence="2" key="1">
    <citation type="journal article" date="2014" name="Int. J. Syst. Evol. Microbiol.">
        <title>Complete genome sequence of Corynebacterium casei LMG S-19264T (=DSM 44701T), isolated from a smear-ripened cheese.</title>
        <authorList>
            <consortium name="US DOE Joint Genome Institute (JGI-PGF)"/>
            <person name="Walter F."/>
            <person name="Albersmeier A."/>
            <person name="Kalinowski J."/>
            <person name="Ruckert C."/>
        </authorList>
    </citation>
    <scope>NUCLEOTIDE SEQUENCE</scope>
    <source>
        <strain evidence="2">JCM 17251</strain>
    </source>
</reference>
<comment type="caution">
    <text evidence="2">The sequence shown here is derived from an EMBL/GenBank/DDBJ whole genome shotgun (WGS) entry which is preliminary data.</text>
</comment>
<name>A0A917XWD7_9BACI</name>
<keyword evidence="1" id="KW-0472">Membrane</keyword>
<dbReference type="Proteomes" id="UP000624041">
    <property type="component" value="Unassembled WGS sequence"/>
</dbReference>
<feature type="transmembrane region" description="Helical" evidence="1">
    <location>
        <begin position="108"/>
        <end position="131"/>
    </location>
</feature>
<gene>
    <name evidence="2" type="ORF">GCM10007971_15470</name>
</gene>
<dbReference type="AlphaFoldDB" id="A0A917XWD7"/>
<sequence>MDKRQFLSKLEKAILTLPRNERDDILYDYEEYFSNGLADGKTEEEISSSLGSPEQLGKELSAVYYVDAVQESGTTRNFFRAFWAVISLSFFNLLIVAGPLIALASLLFAGWVVAVSFSLTLVGVLINTLIYPEIFEPFNIFISIGLTGAGLLIGICMYAVTGWMKHWFVKYFQFNVRMVKGGMKYA</sequence>
<feature type="transmembrane region" description="Helical" evidence="1">
    <location>
        <begin position="138"/>
        <end position="160"/>
    </location>
</feature>
<accession>A0A917XWD7</accession>
<keyword evidence="1" id="KW-1133">Transmembrane helix</keyword>
<evidence type="ECO:0000313" key="2">
    <source>
        <dbReference type="EMBL" id="GGN56060.1"/>
    </source>
</evidence>
<evidence type="ECO:0000313" key="3">
    <source>
        <dbReference type="Proteomes" id="UP000624041"/>
    </source>
</evidence>